<dbReference type="CDD" id="cd04663">
    <property type="entry name" value="NUDIX_Hydrolase"/>
    <property type="match status" value="1"/>
</dbReference>
<gene>
    <name evidence="1" type="ORF">C0V70_07960</name>
</gene>
<dbReference type="SUPFAM" id="SSF55811">
    <property type="entry name" value="Nudix"/>
    <property type="match status" value="1"/>
</dbReference>
<dbReference type="EMBL" id="CP025704">
    <property type="protein sequence ID" value="AUN98043.1"/>
    <property type="molecule type" value="Genomic_DNA"/>
</dbReference>
<evidence type="ECO:0000313" key="2">
    <source>
        <dbReference type="Proteomes" id="UP000235584"/>
    </source>
</evidence>
<proteinExistence type="predicted"/>
<dbReference type="Gene3D" id="3.90.79.10">
    <property type="entry name" value="Nucleoside Triphosphate Pyrophosphohydrolase"/>
    <property type="match status" value="1"/>
</dbReference>
<dbReference type="InterPro" id="IPR020084">
    <property type="entry name" value="NUDIX_hydrolase_CS"/>
</dbReference>
<dbReference type="InterPro" id="IPR000086">
    <property type="entry name" value="NUDIX_hydrolase_dom"/>
</dbReference>
<keyword evidence="2" id="KW-1185">Reference proteome</keyword>
<evidence type="ECO:0000313" key="1">
    <source>
        <dbReference type="EMBL" id="AUN98043.1"/>
    </source>
</evidence>
<dbReference type="GO" id="GO:0016787">
    <property type="term" value="F:hydrolase activity"/>
    <property type="evidence" value="ECO:0007669"/>
    <property type="project" value="UniProtKB-KW"/>
</dbReference>
<dbReference type="Pfam" id="PF00293">
    <property type="entry name" value="NUDIX"/>
    <property type="match status" value="1"/>
</dbReference>
<dbReference type="PANTHER" id="PTHR43736:SF1">
    <property type="entry name" value="DIHYDRONEOPTERIN TRIPHOSPHATE DIPHOSPHATASE"/>
    <property type="match status" value="1"/>
</dbReference>
<reference evidence="1 2" key="1">
    <citation type="submission" date="2018-01" db="EMBL/GenBank/DDBJ databases">
        <title>Complete genome sequence of Bacteriovorax stolpii DSM12778.</title>
        <authorList>
            <person name="Tang B."/>
            <person name="Chang J."/>
        </authorList>
    </citation>
    <scope>NUCLEOTIDE SEQUENCE [LARGE SCALE GENOMIC DNA]</scope>
    <source>
        <strain evidence="1 2">DSM 12778</strain>
    </source>
</reference>
<dbReference type="PROSITE" id="PS00893">
    <property type="entry name" value="NUDIX_BOX"/>
    <property type="match status" value="1"/>
</dbReference>
<dbReference type="AlphaFoldDB" id="A0A2K9NRA5"/>
<name>A0A2K9NRA5_BACTC</name>
<dbReference type="InterPro" id="IPR015797">
    <property type="entry name" value="NUDIX_hydrolase-like_dom_sf"/>
</dbReference>
<dbReference type="PANTHER" id="PTHR43736">
    <property type="entry name" value="ADP-RIBOSE PYROPHOSPHATASE"/>
    <property type="match status" value="1"/>
</dbReference>
<accession>A0A2K9NRA5</accession>
<dbReference type="PROSITE" id="PS51462">
    <property type="entry name" value="NUDIX"/>
    <property type="match status" value="1"/>
</dbReference>
<sequence>MLKDMKEKTKVIAYIFRKSASEVLVFDHADFPEAGTQVVGGTLEEGEDFKLALAREVLEESGLVIEPSSFSKVGETIYHRKDKPEVNFRHYYSFSSDALPERWSHIVKSDGEDNGMVFDFFWLPIEEAKRVLTGNFGELL</sequence>
<organism evidence="1 2">
    <name type="scientific">Bacteriovorax stolpii</name>
    <name type="common">Bdellovibrio stolpii</name>
    <dbReference type="NCBI Taxonomy" id="960"/>
    <lineage>
        <taxon>Bacteria</taxon>
        <taxon>Pseudomonadati</taxon>
        <taxon>Bdellovibrionota</taxon>
        <taxon>Bacteriovoracia</taxon>
        <taxon>Bacteriovoracales</taxon>
        <taxon>Bacteriovoracaceae</taxon>
        <taxon>Bacteriovorax</taxon>
    </lineage>
</organism>
<protein>
    <submittedName>
        <fullName evidence="1">NUDIX hydrolase</fullName>
    </submittedName>
</protein>
<dbReference type="KEGG" id="bsto:C0V70_07960"/>
<keyword evidence="1" id="KW-0378">Hydrolase</keyword>
<dbReference type="Proteomes" id="UP000235584">
    <property type="component" value="Chromosome"/>
</dbReference>